<keyword evidence="1" id="KW-0805">Transcription regulation</keyword>
<dbReference type="PROSITE" id="PS51000">
    <property type="entry name" value="HTH_DEOR_2"/>
    <property type="match status" value="1"/>
</dbReference>
<reference evidence="5 6" key="1">
    <citation type="submission" date="2020-07" db="EMBL/GenBank/DDBJ databases">
        <title>Genomic Encyclopedia of Type Strains, Phase IV (KMG-V): Genome sequencing to study the core and pangenomes of soil and plant-associated prokaryotes.</title>
        <authorList>
            <person name="Whitman W."/>
        </authorList>
    </citation>
    <scope>NUCLEOTIDE SEQUENCE [LARGE SCALE GENOMIC DNA]</scope>
    <source>
        <strain evidence="5 6">M8UP22</strain>
    </source>
</reference>
<sequence length="278" mass="30725">MGEMKREVAENHTGESRVEEPLQEGMMAEERRMQILQILRSEGRAKVNELVRRFNTSAVTIRSDLNELDQRGLVQRSHGGAVIQDTVFRESPVHERIKSQSKEKQRIGAMAATLVREGETIILDSGTTTLEVARHLKNIPHLQVITNGVNIAAELLGSRNTQIIMMGGTVRNDSASIVGRATEDMLEQFSADKLFLCGAGCDPDFGVSGTNLEETMANRAMLRAAREIIVVADASKFSKRSMSLIASFSEVDMVISDVSLLPELQERIRSFGCKLILV</sequence>
<dbReference type="InterPro" id="IPR001034">
    <property type="entry name" value="DeoR_HTH"/>
</dbReference>
<evidence type="ECO:0000256" key="2">
    <source>
        <dbReference type="ARBA" id="ARBA00023163"/>
    </source>
</evidence>
<keyword evidence="2" id="KW-0804">Transcription</keyword>
<dbReference type="InterPro" id="IPR050313">
    <property type="entry name" value="Carb_Metab_HTH_regulators"/>
</dbReference>
<evidence type="ECO:0000256" key="3">
    <source>
        <dbReference type="SAM" id="MobiDB-lite"/>
    </source>
</evidence>
<dbReference type="Pfam" id="PF08220">
    <property type="entry name" value="HTH_DeoR"/>
    <property type="match status" value="1"/>
</dbReference>
<proteinExistence type="predicted"/>
<evidence type="ECO:0000256" key="1">
    <source>
        <dbReference type="ARBA" id="ARBA00023015"/>
    </source>
</evidence>
<evidence type="ECO:0000313" key="5">
    <source>
        <dbReference type="EMBL" id="NYF88909.1"/>
    </source>
</evidence>
<name>A0A852VDE7_9BACT</name>
<feature type="domain" description="HTH deoR-type" evidence="4">
    <location>
        <begin position="28"/>
        <end position="83"/>
    </location>
</feature>
<dbReference type="SMART" id="SM01134">
    <property type="entry name" value="DeoRC"/>
    <property type="match status" value="1"/>
</dbReference>
<evidence type="ECO:0000313" key="6">
    <source>
        <dbReference type="Proteomes" id="UP000564385"/>
    </source>
</evidence>
<dbReference type="EMBL" id="JACCCU010000001">
    <property type="protein sequence ID" value="NYF88909.1"/>
    <property type="molecule type" value="Genomic_DNA"/>
</dbReference>
<protein>
    <submittedName>
        <fullName evidence="5">DeoR family transcriptional regulator of aga operon</fullName>
    </submittedName>
</protein>
<dbReference type="PANTHER" id="PTHR30363:SF44">
    <property type="entry name" value="AGA OPERON TRANSCRIPTIONAL REPRESSOR-RELATED"/>
    <property type="match status" value="1"/>
</dbReference>
<dbReference type="SMART" id="SM00420">
    <property type="entry name" value="HTH_DEOR"/>
    <property type="match status" value="1"/>
</dbReference>
<feature type="region of interest" description="Disordered" evidence="3">
    <location>
        <begin position="1"/>
        <end position="22"/>
    </location>
</feature>
<accession>A0A852VDE7</accession>
<dbReference type="SUPFAM" id="SSF100950">
    <property type="entry name" value="NagB/RpiA/CoA transferase-like"/>
    <property type="match status" value="1"/>
</dbReference>
<gene>
    <name evidence="5" type="ORF">HDF08_000976</name>
</gene>
<dbReference type="Gene3D" id="1.10.10.10">
    <property type="entry name" value="Winged helix-like DNA-binding domain superfamily/Winged helix DNA-binding domain"/>
    <property type="match status" value="1"/>
</dbReference>
<dbReference type="Gene3D" id="3.40.50.1360">
    <property type="match status" value="1"/>
</dbReference>
<feature type="compositionally biased region" description="Basic and acidic residues" evidence="3">
    <location>
        <begin position="1"/>
        <end position="20"/>
    </location>
</feature>
<dbReference type="InterPro" id="IPR036390">
    <property type="entry name" value="WH_DNA-bd_sf"/>
</dbReference>
<dbReference type="GO" id="GO:0003700">
    <property type="term" value="F:DNA-binding transcription factor activity"/>
    <property type="evidence" value="ECO:0007669"/>
    <property type="project" value="InterPro"/>
</dbReference>
<evidence type="ECO:0000259" key="4">
    <source>
        <dbReference type="PROSITE" id="PS51000"/>
    </source>
</evidence>
<dbReference type="InterPro" id="IPR014036">
    <property type="entry name" value="DeoR-like_C"/>
</dbReference>
<dbReference type="InterPro" id="IPR036388">
    <property type="entry name" value="WH-like_DNA-bd_sf"/>
</dbReference>
<dbReference type="AlphaFoldDB" id="A0A852VDE7"/>
<dbReference type="Proteomes" id="UP000564385">
    <property type="component" value="Unassembled WGS sequence"/>
</dbReference>
<dbReference type="InterPro" id="IPR037171">
    <property type="entry name" value="NagB/RpiA_transferase-like"/>
</dbReference>
<dbReference type="PANTHER" id="PTHR30363">
    <property type="entry name" value="HTH-TYPE TRANSCRIPTIONAL REGULATOR SRLR-RELATED"/>
    <property type="match status" value="1"/>
</dbReference>
<dbReference type="Pfam" id="PF00455">
    <property type="entry name" value="DeoRC"/>
    <property type="match status" value="1"/>
</dbReference>
<organism evidence="5 6">
    <name type="scientific">Tunturiibacter lichenicola</name>
    <dbReference type="NCBI Taxonomy" id="2051959"/>
    <lineage>
        <taxon>Bacteria</taxon>
        <taxon>Pseudomonadati</taxon>
        <taxon>Acidobacteriota</taxon>
        <taxon>Terriglobia</taxon>
        <taxon>Terriglobales</taxon>
        <taxon>Acidobacteriaceae</taxon>
        <taxon>Tunturiibacter</taxon>
    </lineage>
</organism>
<comment type="caution">
    <text evidence="5">The sequence shown here is derived from an EMBL/GenBank/DDBJ whole genome shotgun (WGS) entry which is preliminary data.</text>
</comment>
<dbReference type="PRINTS" id="PR00037">
    <property type="entry name" value="HTHLACR"/>
</dbReference>
<dbReference type="SUPFAM" id="SSF46785">
    <property type="entry name" value="Winged helix' DNA-binding domain"/>
    <property type="match status" value="1"/>
</dbReference>